<feature type="domain" description="DNA binding HTH" evidence="5">
    <location>
        <begin position="58"/>
        <end position="96"/>
    </location>
</feature>
<sequence>MQADMQQQASGVMRGSAVQTEPDDTGVGPIRACVSDAMERYLAQLDGDAACDLHKLVLEEVEPPLFAAVMRYCQNNQTRAAQMLGMNRATLRKKLLHYGLV</sequence>
<name>A0AAE3G4U3_9GAMM</name>
<dbReference type="Pfam" id="PF02954">
    <property type="entry name" value="HTH_8"/>
    <property type="match status" value="1"/>
</dbReference>
<dbReference type="InterPro" id="IPR009057">
    <property type="entry name" value="Homeodomain-like_sf"/>
</dbReference>
<dbReference type="PANTHER" id="PTHR47918">
    <property type="entry name" value="DNA-BINDING PROTEIN FIS"/>
    <property type="match status" value="1"/>
</dbReference>
<dbReference type="InterPro" id="IPR005412">
    <property type="entry name" value="Fis_DNA-bd"/>
</dbReference>
<dbReference type="EMBL" id="JALJXV010000005">
    <property type="protein sequence ID" value="MCP1675089.1"/>
    <property type="molecule type" value="Genomic_DNA"/>
</dbReference>
<dbReference type="InterPro" id="IPR050207">
    <property type="entry name" value="Trans_regulatory_Fis"/>
</dbReference>
<dbReference type="PRINTS" id="PR01590">
    <property type="entry name" value="HTHFIS"/>
</dbReference>
<comment type="similarity">
    <text evidence="1">Belongs to the transcriptional regulatory Fis family.</text>
</comment>
<dbReference type="SUPFAM" id="SSF46689">
    <property type="entry name" value="Homeodomain-like"/>
    <property type="match status" value="1"/>
</dbReference>
<dbReference type="NCBIfam" id="NF001659">
    <property type="entry name" value="PRK00430.1"/>
    <property type="match status" value="1"/>
</dbReference>
<dbReference type="GO" id="GO:0006355">
    <property type="term" value="P:regulation of DNA-templated transcription"/>
    <property type="evidence" value="ECO:0007669"/>
    <property type="project" value="InterPro"/>
</dbReference>
<proteinExistence type="inferred from homology"/>
<evidence type="ECO:0000256" key="3">
    <source>
        <dbReference type="ARBA" id="ARBA00029540"/>
    </source>
</evidence>
<organism evidence="6 7">
    <name type="scientific">Natronocella acetinitrilica</name>
    <dbReference type="NCBI Taxonomy" id="414046"/>
    <lineage>
        <taxon>Bacteria</taxon>
        <taxon>Pseudomonadati</taxon>
        <taxon>Pseudomonadota</taxon>
        <taxon>Gammaproteobacteria</taxon>
        <taxon>Chromatiales</taxon>
        <taxon>Ectothiorhodospiraceae</taxon>
        <taxon>Natronocella</taxon>
    </lineage>
</organism>
<dbReference type="InterPro" id="IPR002197">
    <property type="entry name" value="HTH_Fis"/>
</dbReference>
<keyword evidence="7" id="KW-1185">Reference proteome</keyword>
<accession>A0AAE3G4U3</accession>
<comment type="caution">
    <text evidence="6">The sequence shown here is derived from an EMBL/GenBank/DDBJ whole genome shotgun (WGS) entry which is preliminary data.</text>
</comment>
<evidence type="ECO:0000259" key="5">
    <source>
        <dbReference type="Pfam" id="PF02954"/>
    </source>
</evidence>
<evidence type="ECO:0000256" key="2">
    <source>
        <dbReference type="ARBA" id="ARBA00023125"/>
    </source>
</evidence>
<feature type="compositionally biased region" description="Polar residues" evidence="4">
    <location>
        <begin position="1"/>
        <end position="10"/>
    </location>
</feature>
<evidence type="ECO:0000256" key="4">
    <source>
        <dbReference type="SAM" id="MobiDB-lite"/>
    </source>
</evidence>
<evidence type="ECO:0000313" key="7">
    <source>
        <dbReference type="Proteomes" id="UP001205843"/>
    </source>
</evidence>
<dbReference type="PRINTS" id="PR01591">
    <property type="entry name" value="DNABINDNGFIS"/>
</dbReference>
<dbReference type="PANTHER" id="PTHR47918:SF1">
    <property type="entry name" value="DNA-BINDING PROTEIN FIS"/>
    <property type="match status" value="1"/>
</dbReference>
<dbReference type="Proteomes" id="UP001205843">
    <property type="component" value="Unassembled WGS sequence"/>
</dbReference>
<evidence type="ECO:0000256" key="1">
    <source>
        <dbReference type="ARBA" id="ARBA00008559"/>
    </source>
</evidence>
<dbReference type="AlphaFoldDB" id="A0AAE3G4U3"/>
<protein>
    <recommendedName>
        <fullName evidence="3">Putative Fis-like DNA-binding protein</fullName>
    </recommendedName>
</protein>
<gene>
    <name evidence="6" type="ORF">J2T57_002237</name>
</gene>
<evidence type="ECO:0000313" key="6">
    <source>
        <dbReference type="EMBL" id="MCP1675089.1"/>
    </source>
</evidence>
<feature type="region of interest" description="Disordered" evidence="4">
    <location>
        <begin position="1"/>
        <end position="29"/>
    </location>
</feature>
<dbReference type="GO" id="GO:0043565">
    <property type="term" value="F:sequence-specific DNA binding"/>
    <property type="evidence" value="ECO:0007669"/>
    <property type="project" value="InterPro"/>
</dbReference>
<dbReference type="Gene3D" id="1.10.10.60">
    <property type="entry name" value="Homeodomain-like"/>
    <property type="match status" value="1"/>
</dbReference>
<reference evidence="6" key="1">
    <citation type="submission" date="2022-03" db="EMBL/GenBank/DDBJ databases">
        <title>Genomic Encyclopedia of Type Strains, Phase III (KMG-III): the genomes of soil and plant-associated and newly described type strains.</title>
        <authorList>
            <person name="Whitman W."/>
        </authorList>
    </citation>
    <scope>NUCLEOTIDE SEQUENCE</scope>
    <source>
        <strain evidence="6">ANL 6-2</strain>
    </source>
</reference>
<keyword evidence="2" id="KW-0238">DNA-binding</keyword>